<gene>
    <name evidence="6" type="primary">LOC117352439</name>
</gene>
<dbReference type="SUPFAM" id="SSF56436">
    <property type="entry name" value="C-type lectin-like"/>
    <property type="match status" value="1"/>
</dbReference>
<feature type="domain" description="C-type lectin" evidence="4">
    <location>
        <begin position="92"/>
        <end position="195"/>
    </location>
</feature>
<dbReference type="PANTHER" id="PTHR47498:SF1">
    <property type="entry name" value="C-TYPE LECTIN DOMAIN FAMILY 2 MEMBER L"/>
    <property type="match status" value="1"/>
</dbReference>
<dbReference type="InterPro" id="IPR016187">
    <property type="entry name" value="CTDL_fold"/>
</dbReference>
<dbReference type="GO" id="GO:0030246">
    <property type="term" value="F:carbohydrate binding"/>
    <property type="evidence" value="ECO:0007669"/>
    <property type="project" value="UniProtKB-KW"/>
</dbReference>
<dbReference type="GeneID" id="117352439"/>
<evidence type="ECO:0000256" key="1">
    <source>
        <dbReference type="ARBA" id="ARBA00004167"/>
    </source>
</evidence>
<dbReference type="Gene3D" id="3.10.100.10">
    <property type="entry name" value="Mannose-Binding Protein A, subunit A"/>
    <property type="match status" value="1"/>
</dbReference>
<dbReference type="Proteomes" id="UP000515159">
    <property type="component" value="Unplaced"/>
</dbReference>
<dbReference type="RefSeq" id="XP_033784832.1">
    <property type="nucleotide sequence ID" value="XM_033928941.1"/>
</dbReference>
<dbReference type="InterPro" id="IPR033992">
    <property type="entry name" value="NKR-like_CTLD"/>
</dbReference>
<evidence type="ECO:0000259" key="4">
    <source>
        <dbReference type="PROSITE" id="PS50041"/>
    </source>
</evidence>
<dbReference type="InParanoid" id="A0A6P8P6G0"/>
<dbReference type="CDD" id="cd03593">
    <property type="entry name" value="CLECT_NK_receptors_like"/>
    <property type="match status" value="1"/>
</dbReference>
<keyword evidence="3" id="KW-1133">Transmembrane helix</keyword>
<keyword evidence="3" id="KW-0472">Membrane</keyword>
<keyword evidence="3" id="KW-0812">Transmembrane</keyword>
<reference evidence="6" key="1">
    <citation type="submission" date="2025-08" db="UniProtKB">
        <authorList>
            <consortium name="RefSeq"/>
        </authorList>
    </citation>
    <scope>IDENTIFICATION</scope>
</reference>
<protein>
    <submittedName>
        <fullName evidence="6">C-type lectin domain family 2 member B-like</fullName>
    </submittedName>
</protein>
<dbReference type="FunCoup" id="A0A6P8P6G0">
    <property type="interactions" value="22"/>
</dbReference>
<keyword evidence="2" id="KW-0430">Lectin</keyword>
<feature type="transmembrane region" description="Helical" evidence="3">
    <location>
        <begin position="52"/>
        <end position="70"/>
    </location>
</feature>
<dbReference type="GO" id="GO:0016020">
    <property type="term" value="C:membrane"/>
    <property type="evidence" value="ECO:0007669"/>
    <property type="project" value="UniProtKB-SubCell"/>
</dbReference>
<evidence type="ECO:0000256" key="3">
    <source>
        <dbReference type="SAM" id="Phobius"/>
    </source>
</evidence>
<keyword evidence="5" id="KW-1185">Reference proteome</keyword>
<dbReference type="SMART" id="SM00034">
    <property type="entry name" value="CLECT"/>
    <property type="match status" value="1"/>
</dbReference>
<dbReference type="InterPro" id="IPR001304">
    <property type="entry name" value="C-type_lectin-like"/>
</dbReference>
<organism evidence="5 6">
    <name type="scientific">Geotrypetes seraphini</name>
    <name type="common">Gaboon caecilian</name>
    <name type="synonym">Caecilia seraphini</name>
    <dbReference type="NCBI Taxonomy" id="260995"/>
    <lineage>
        <taxon>Eukaryota</taxon>
        <taxon>Metazoa</taxon>
        <taxon>Chordata</taxon>
        <taxon>Craniata</taxon>
        <taxon>Vertebrata</taxon>
        <taxon>Euteleostomi</taxon>
        <taxon>Amphibia</taxon>
        <taxon>Gymnophiona</taxon>
        <taxon>Geotrypetes</taxon>
    </lineage>
</organism>
<proteinExistence type="predicted"/>
<evidence type="ECO:0000313" key="6">
    <source>
        <dbReference type="RefSeq" id="XP_033784832.1"/>
    </source>
</evidence>
<evidence type="ECO:0000256" key="2">
    <source>
        <dbReference type="ARBA" id="ARBA00022734"/>
    </source>
</evidence>
<dbReference type="KEGG" id="gsh:117352439"/>
<dbReference type="AlphaFoldDB" id="A0A6P8P6G0"/>
<dbReference type="OrthoDB" id="8935730at2759"/>
<accession>A0A6P8P6G0</accession>
<name>A0A6P8P6G0_GEOSA</name>
<evidence type="ECO:0000313" key="5">
    <source>
        <dbReference type="Proteomes" id="UP000515159"/>
    </source>
</evidence>
<dbReference type="PROSITE" id="PS50041">
    <property type="entry name" value="C_TYPE_LECTIN_2"/>
    <property type="match status" value="1"/>
</dbReference>
<sequence>MDPELSCRSGPDPGLRKKLLRVVKTSLSRVFRRPRGERDCQDPWPFIRGLDILISVTCVLIVLLIVMTVLQQNWRSLLYSPAEPCPEDWMYYQRHCYFFSETEADWETSKNFCFSHGACLLLINNEKELNFITAQMRTSSVWIGLHKTEKEILWLNGSGFDNQMFEMHGKEGCVCIQSKVAAFSNCTIPKSWICRKEPYEREDNFI</sequence>
<dbReference type="InterPro" id="IPR016186">
    <property type="entry name" value="C-type_lectin-like/link_sf"/>
</dbReference>
<dbReference type="PANTHER" id="PTHR47498">
    <property type="entry name" value="C-TYPE LECTIN DOMAIN FAMILY 2 MEMBER L"/>
    <property type="match status" value="1"/>
</dbReference>
<comment type="subcellular location">
    <subcellularLocation>
        <location evidence="1">Membrane</location>
        <topology evidence="1">Single-pass membrane protein</topology>
    </subcellularLocation>
</comment>
<dbReference type="Pfam" id="PF00059">
    <property type="entry name" value="Lectin_C"/>
    <property type="match status" value="1"/>
</dbReference>